<feature type="compositionally biased region" description="Polar residues" evidence="10">
    <location>
        <begin position="1059"/>
        <end position="1077"/>
    </location>
</feature>
<dbReference type="GO" id="GO:0080008">
    <property type="term" value="C:Cul4-RING E3 ubiquitin ligase complex"/>
    <property type="evidence" value="ECO:0007669"/>
    <property type="project" value="TreeGrafter"/>
</dbReference>
<evidence type="ECO:0000256" key="5">
    <source>
        <dbReference type="ARBA" id="ARBA00022737"/>
    </source>
</evidence>
<dbReference type="SUPFAM" id="SSF50978">
    <property type="entry name" value="WD40 repeat-like"/>
    <property type="match status" value="1"/>
</dbReference>
<name>A0A1V4KGD3_PATFA</name>
<feature type="compositionally biased region" description="Polar residues" evidence="10">
    <location>
        <begin position="590"/>
        <end position="600"/>
    </location>
</feature>
<dbReference type="GO" id="GO:1990756">
    <property type="term" value="F:ubiquitin-like ligase-substrate adaptor activity"/>
    <property type="evidence" value="ECO:0007669"/>
    <property type="project" value="TreeGrafter"/>
</dbReference>
<proteinExistence type="inferred from homology"/>
<evidence type="ECO:0000256" key="9">
    <source>
        <dbReference type="PROSITE-ProRule" id="PRU00221"/>
    </source>
</evidence>
<comment type="subcellular location">
    <subcellularLocation>
        <location evidence="2">Cytoplasm</location>
    </subcellularLocation>
    <subcellularLocation>
        <location evidence="1">Nucleus</location>
    </subcellularLocation>
</comment>
<dbReference type="GO" id="GO:0043009">
    <property type="term" value="P:chordate embryonic development"/>
    <property type="evidence" value="ECO:0007669"/>
    <property type="project" value="UniProtKB-ARBA"/>
</dbReference>
<feature type="compositionally biased region" description="Polar residues" evidence="10">
    <location>
        <begin position="1234"/>
        <end position="1260"/>
    </location>
</feature>
<dbReference type="InterPro" id="IPR036322">
    <property type="entry name" value="WD40_repeat_dom_sf"/>
</dbReference>
<feature type="region of interest" description="Disordered" evidence="10">
    <location>
        <begin position="1154"/>
        <end position="1178"/>
    </location>
</feature>
<feature type="region of interest" description="Disordered" evidence="10">
    <location>
        <begin position="287"/>
        <end position="388"/>
    </location>
</feature>
<accession>A0A1V4KGD3</accession>
<dbReference type="Proteomes" id="UP000190648">
    <property type="component" value="Unassembled WGS sequence"/>
</dbReference>
<dbReference type="InterPro" id="IPR019775">
    <property type="entry name" value="WD40_repeat_CS"/>
</dbReference>
<dbReference type="OrthoDB" id="6363363at2759"/>
<feature type="region of interest" description="Disordered" evidence="10">
    <location>
        <begin position="1051"/>
        <end position="1106"/>
    </location>
</feature>
<dbReference type="Pfam" id="PF00400">
    <property type="entry name" value="WD40"/>
    <property type="match status" value="1"/>
</dbReference>
<dbReference type="InterPro" id="IPR015943">
    <property type="entry name" value="WD40/YVTN_repeat-like_dom_sf"/>
</dbReference>
<dbReference type="Gene3D" id="2.130.10.10">
    <property type="entry name" value="YVTN repeat-like/Quinoprotein amine dehydrogenase"/>
    <property type="match status" value="1"/>
</dbReference>
<dbReference type="PROSITE" id="PS50294">
    <property type="entry name" value="WD_REPEATS_REGION"/>
    <property type="match status" value="1"/>
</dbReference>
<evidence type="ECO:0000256" key="4">
    <source>
        <dbReference type="ARBA" id="ARBA00022574"/>
    </source>
</evidence>
<sequence>MFSVRSLGLSWQSDSCCLLPGFHEDKQLKCGQLICSLVVVPEKNAVRILWGRERGTQALGAQRLLQELVEDKTRWMKWEGKKVELPDSPRSTFLLAFSPDRTLMASTHVNHNIYITEVKTGKCVHSLVGHRRTPWCVTFHPTIPGLIASGCLDGEVRIWDLHGGSESWFTDSNNAIASLAFHPTAQLLLIATANEIHFWDWSRREPFAVVKTASEMERVRLVRFDPLGHYLLTAIVNPSNQQSDEEVEISVDSTEMPHYRQRTILPSQPVRRTPLLHNFLHMLSSRSSGIQENAPSTSSGATGTSFSSVQTEPYQPPEQASVAQEEQGILNRPSAFSTVQSSTAGNTLRNLSLGPTRRSLSGPLAGHQSRYQQSAREMASGLGGSDWSRTVLNMSSRSELEAMPPPRTSASSVSLLSVLRQQEGGSQASVYTSATEGRGFLAPGAEADSGGSAGPSNPASIRNELQCDLRRFFLEYDRLQELDQGIGGEPSQSQQAQEMLNNNIEPDRPGPSHQQTPHSSENNSNLSRGHLNRCRACHNLLTFNNDTLRWERSTPSYTPGQVQSTFEGVPPNTSQVQPAERTEGRAPASSRLQLGSSSTPQEERTVGVVFNQETGHWERVYSQSASSRPGNVSQEALNQEMPEESSEEDSLRRRLLESSLISLSRYDGAGSREHPIYPDPARLSPAAYYAQRMIQYLSRRDSIRQRSMRYQQNRLRSSSSSSSASENSSPSVEGNDLEFEDFEDNGDRSRHRAPRNARMSAPSLGRFVPRRFLLPEYLPYAGIFHERGQPGLATHSSVNRVLAGAVIGDGQSAVASNIANTTYRLQWWDFTKFDLPEISNASVNVLVQNCKIYNDASCDISADGQLLAAFIPSSQRGFPDEGILAVYSLAPHNLGEMLYTKRFGPNAISVSLSPMGRYVMVGLASRRILLHPSTEHMVAQVFRLQQPHGGETSMRRVFNVLYPMPADQRRHVSINSARWLPEPGLGLAYGTNKGDLVICRPEALNSGVEYHWDQLNENIFTVHSSSRSTERPGTSRATWRTDRDMGLMNAIGLQPRNPPTSVTSQGTQTLAPQLQNAETQTEREVQEQESASAGTGEGEGPEYGASGENALTRIQRLMSEGGMTAVVQREQSTTMASMGGFGNHIIVRHRIHRSSQTGAESAGAEGTSSQQSTSQQLAAELEGRILSESLQLSEHSLSPRTASGRSEGQSAGDLELPEQAQSSMDTEGPIEYSDLTNNNHLPDSTNFYSNDSTSGESRNR</sequence>
<dbReference type="SMART" id="SM00320">
    <property type="entry name" value="WD40"/>
    <property type="match status" value="3"/>
</dbReference>
<feature type="compositionally biased region" description="Polar residues" evidence="10">
    <location>
        <begin position="621"/>
        <end position="637"/>
    </location>
</feature>
<feature type="repeat" description="WD" evidence="9">
    <location>
        <begin position="127"/>
        <end position="161"/>
    </location>
</feature>
<dbReference type="GO" id="GO:0048741">
    <property type="term" value="P:skeletal muscle fiber development"/>
    <property type="evidence" value="ECO:0007669"/>
    <property type="project" value="UniProtKB-ARBA"/>
</dbReference>
<organism evidence="11 12">
    <name type="scientific">Patagioenas fasciata monilis</name>
    <dbReference type="NCBI Taxonomy" id="372326"/>
    <lineage>
        <taxon>Eukaryota</taxon>
        <taxon>Metazoa</taxon>
        <taxon>Chordata</taxon>
        <taxon>Craniata</taxon>
        <taxon>Vertebrata</taxon>
        <taxon>Euteleostomi</taxon>
        <taxon>Archelosauria</taxon>
        <taxon>Archosauria</taxon>
        <taxon>Dinosauria</taxon>
        <taxon>Saurischia</taxon>
        <taxon>Theropoda</taxon>
        <taxon>Coelurosauria</taxon>
        <taxon>Aves</taxon>
        <taxon>Neognathae</taxon>
        <taxon>Neoaves</taxon>
        <taxon>Columbimorphae</taxon>
        <taxon>Columbiformes</taxon>
        <taxon>Columbidae</taxon>
        <taxon>Patagioenas</taxon>
    </lineage>
</organism>
<feature type="region of interest" description="Disordered" evidence="10">
    <location>
        <begin position="709"/>
        <end position="759"/>
    </location>
</feature>
<dbReference type="PROSITE" id="PS50082">
    <property type="entry name" value="WD_REPEATS_2"/>
    <property type="match status" value="1"/>
</dbReference>
<dbReference type="GO" id="GO:0005634">
    <property type="term" value="C:nucleus"/>
    <property type="evidence" value="ECO:0007669"/>
    <property type="project" value="UniProtKB-SubCell"/>
</dbReference>
<feature type="compositionally biased region" description="Polar residues" evidence="10">
    <location>
        <begin position="512"/>
        <end position="527"/>
    </location>
</feature>
<feature type="region of interest" description="Disordered" evidence="10">
    <location>
        <begin position="620"/>
        <end position="652"/>
    </location>
</feature>
<feature type="compositionally biased region" description="Low complexity" evidence="10">
    <location>
        <begin position="1167"/>
        <end position="1176"/>
    </location>
</feature>
<keyword evidence="5" id="KW-0677">Repeat</keyword>
<feature type="compositionally biased region" description="Polar residues" evidence="10">
    <location>
        <begin position="552"/>
        <end position="577"/>
    </location>
</feature>
<protein>
    <submittedName>
        <fullName evidence="11">Activating molecule in BECN1-regulated autophagy protein 1 isoform A</fullName>
    </submittedName>
</protein>
<dbReference type="InterPro" id="IPR001680">
    <property type="entry name" value="WD40_rpt"/>
</dbReference>
<evidence type="ECO:0000256" key="6">
    <source>
        <dbReference type="ARBA" id="ARBA00023242"/>
    </source>
</evidence>
<dbReference type="PANTHER" id="PTHR22874">
    <property type="entry name" value="ACTIVATING MOLECULE IN BECN1-REGULATED AUTOPHAGY PROTEIN 1"/>
    <property type="match status" value="1"/>
</dbReference>
<feature type="region of interest" description="Disordered" evidence="10">
    <location>
        <begin position="441"/>
        <end position="461"/>
    </location>
</feature>
<comment type="caution">
    <text evidence="11">The sequence shown here is derived from an EMBL/GenBank/DDBJ whole genome shotgun (WGS) entry which is preliminary data.</text>
</comment>
<dbReference type="FunFam" id="2.130.10.10:FF:000361">
    <property type="entry name" value="Activating molecule in beclin-1-regulated autophagy"/>
    <property type="match status" value="1"/>
</dbReference>
<dbReference type="AlphaFoldDB" id="A0A1V4KGD3"/>
<dbReference type="GO" id="GO:0008406">
    <property type="term" value="P:gonad development"/>
    <property type="evidence" value="ECO:0007669"/>
    <property type="project" value="UniProtKB-ARBA"/>
</dbReference>
<reference evidence="11 12" key="1">
    <citation type="submission" date="2016-02" db="EMBL/GenBank/DDBJ databases">
        <title>Band-tailed pigeon sequencing and assembly.</title>
        <authorList>
            <person name="Soares A.E."/>
            <person name="Novak B.J."/>
            <person name="Rice E.S."/>
            <person name="O'Connell B."/>
            <person name="Chang D."/>
            <person name="Weber S."/>
            <person name="Shapiro B."/>
        </authorList>
    </citation>
    <scope>NUCLEOTIDE SEQUENCE [LARGE SCALE GENOMIC DNA]</scope>
    <source>
        <strain evidence="11">BTP2013</strain>
        <tissue evidence="11">Blood</tissue>
    </source>
</reference>
<dbReference type="GO" id="GO:0000045">
    <property type="term" value="P:autophagosome assembly"/>
    <property type="evidence" value="ECO:0007669"/>
    <property type="project" value="TreeGrafter"/>
</dbReference>
<comment type="subunit">
    <text evidence="8">Component of the DCX(AMBRA1) E3 ubiquitin ligase complex.</text>
</comment>
<keyword evidence="3" id="KW-0963">Cytoplasm</keyword>
<dbReference type="PROSITE" id="PS00678">
    <property type="entry name" value="WD_REPEATS_1"/>
    <property type="match status" value="1"/>
</dbReference>
<evidence type="ECO:0000256" key="8">
    <source>
        <dbReference type="ARBA" id="ARBA00062236"/>
    </source>
</evidence>
<evidence type="ECO:0000313" key="11">
    <source>
        <dbReference type="EMBL" id="OPJ82907.1"/>
    </source>
</evidence>
<dbReference type="GO" id="GO:0000423">
    <property type="term" value="P:mitophagy"/>
    <property type="evidence" value="ECO:0007669"/>
    <property type="project" value="TreeGrafter"/>
</dbReference>
<evidence type="ECO:0000256" key="7">
    <source>
        <dbReference type="ARBA" id="ARBA00061691"/>
    </source>
</evidence>
<dbReference type="STRING" id="372326.A0A1V4KGD3"/>
<feature type="compositionally biased region" description="Acidic residues" evidence="10">
    <location>
        <begin position="735"/>
        <end position="744"/>
    </location>
</feature>
<dbReference type="GO" id="GO:0007626">
    <property type="term" value="P:locomotory behavior"/>
    <property type="evidence" value="ECO:0007669"/>
    <property type="project" value="UniProtKB-ARBA"/>
</dbReference>
<feature type="compositionally biased region" description="Low complexity" evidence="10">
    <location>
        <begin position="296"/>
        <end position="308"/>
    </location>
</feature>
<evidence type="ECO:0000313" key="12">
    <source>
        <dbReference type="Proteomes" id="UP000190648"/>
    </source>
</evidence>
<evidence type="ECO:0000256" key="1">
    <source>
        <dbReference type="ARBA" id="ARBA00004123"/>
    </source>
</evidence>
<comment type="similarity">
    <text evidence="7">Belongs to the WD repeat AMBRA1 family.</text>
</comment>
<feature type="compositionally biased region" description="Low complexity" evidence="10">
    <location>
        <begin position="717"/>
        <end position="731"/>
    </location>
</feature>
<feature type="compositionally biased region" description="Polar residues" evidence="10">
    <location>
        <begin position="334"/>
        <end position="350"/>
    </location>
</feature>
<feature type="compositionally biased region" description="Polar residues" evidence="10">
    <location>
        <begin position="1199"/>
        <end position="1209"/>
    </location>
</feature>
<dbReference type="InterPro" id="IPR052596">
    <property type="entry name" value="AMBRA1_autophagy"/>
</dbReference>
<feature type="region of interest" description="Disordered" evidence="10">
    <location>
        <begin position="552"/>
        <end position="607"/>
    </location>
</feature>
<feature type="region of interest" description="Disordered" evidence="10">
    <location>
        <begin position="502"/>
        <end position="527"/>
    </location>
</feature>
<feature type="region of interest" description="Disordered" evidence="10">
    <location>
        <begin position="1191"/>
        <end position="1260"/>
    </location>
</feature>
<dbReference type="GO" id="GO:0005737">
    <property type="term" value="C:cytoplasm"/>
    <property type="evidence" value="ECO:0007669"/>
    <property type="project" value="UniProtKB-SubCell"/>
</dbReference>
<keyword evidence="4 9" id="KW-0853">WD repeat</keyword>
<dbReference type="PANTHER" id="PTHR22874:SF1">
    <property type="entry name" value="ACTIVATING MOLECULE IN BECN1-REGULATED AUTOPHAGY PROTEIN 1"/>
    <property type="match status" value="1"/>
</dbReference>
<keyword evidence="12" id="KW-1185">Reference proteome</keyword>
<evidence type="ECO:0000256" key="2">
    <source>
        <dbReference type="ARBA" id="ARBA00004496"/>
    </source>
</evidence>
<keyword evidence="6" id="KW-0539">Nucleus</keyword>
<evidence type="ECO:0000256" key="10">
    <source>
        <dbReference type="SAM" id="MobiDB-lite"/>
    </source>
</evidence>
<dbReference type="EMBL" id="LSYS01003385">
    <property type="protein sequence ID" value="OPJ82907.1"/>
    <property type="molecule type" value="Genomic_DNA"/>
</dbReference>
<evidence type="ECO:0000256" key="3">
    <source>
        <dbReference type="ARBA" id="ARBA00022490"/>
    </source>
</evidence>
<gene>
    <name evidence="11" type="primary">AMBRA1</name>
    <name evidence="11" type="ORF">AV530_010371</name>
</gene>